<evidence type="ECO:0000256" key="5">
    <source>
        <dbReference type="SAM" id="Phobius"/>
    </source>
</evidence>
<keyword evidence="4 5" id="KW-0472">Membrane</keyword>
<dbReference type="Proteomes" id="UP000305398">
    <property type="component" value="Chromosome"/>
</dbReference>
<dbReference type="AlphaFoldDB" id="A0A5B8A3X2"/>
<feature type="domain" description="Fatty acid hydroxylase" evidence="6">
    <location>
        <begin position="101"/>
        <end position="236"/>
    </location>
</feature>
<dbReference type="KEGG" id="hyj:FHG12_18885"/>
<dbReference type="GO" id="GO:0008610">
    <property type="term" value="P:lipid biosynthetic process"/>
    <property type="evidence" value="ECO:0007669"/>
    <property type="project" value="InterPro"/>
</dbReference>
<dbReference type="InterPro" id="IPR006694">
    <property type="entry name" value="Fatty_acid_hydroxylase"/>
</dbReference>
<accession>A0A5B8A3X2</accession>
<dbReference type="PANTHER" id="PTHR11863">
    <property type="entry name" value="STEROL DESATURASE"/>
    <property type="match status" value="1"/>
</dbReference>
<dbReference type="RefSeq" id="WP_139517271.1">
    <property type="nucleotide sequence ID" value="NZ_CP040896.1"/>
</dbReference>
<dbReference type="InterPro" id="IPR050307">
    <property type="entry name" value="Sterol_Desaturase_Related"/>
</dbReference>
<keyword evidence="8" id="KW-1185">Reference proteome</keyword>
<evidence type="ECO:0000313" key="8">
    <source>
        <dbReference type="Proteomes" id="UP000305398"/>
    </source>
</evidence>
<evidence type="ECO:0000313" key="7">
    <source>
        <dbReference type="EMBL" id="QDA62040.1"/>
    </source>
</evidence>
<dbReference type="GO" id="GO:0016491">
    <property type="term" value="F:oxidoreductase activity"/>
    <property type="evidence" value="ECO:0007669"/>
    <property type="project" value="InterPro"/>
</dbReference>
<evidence type="ECO:0000259" key="6">
    <source>
        <dbReference type="Pfam" id="PF04116"/>
    </source>
</evidence>
<feature type="transmembrane region" description="Helical" evidence="5">
    <location>
        <begin position="57"/>
        <end position="78"/>
    </location>
</feature>
<dbReference type="GO" id="GO:0016020">
    <property type="term" value="C:membrane"/>
    <property type="evidence" value="ECO:0007669"/>
    <property type="project" value="UniProtKB-SubCell"/>
</dbReference>
<evidence type="ECO:0000256" key="1">
    <source>
        <dbReference type="ARBA" id="ARBA00004370"/>
    </source>
</evidence>
<keyword evidence="3 5" id="KW-1133">Transmembrane helix</keyword>
<evidence type="ECO:0000256" key="4">
    <source>
        <dbReference type="ARBA" id="ARBA00023136"/>
    </source>
</evidence>
<evidence type="ECO:0000256" key="2">
    <source>
        <dbReference type="ARBA" id="ARBA00022692"/>
    </source>
</evidence>
<dbReference type="Pfam" id="PF04116">
    <property type="entry name" value="FA_hydroxylase"/>
    <property type="match status" value="1"/>
</dbReference>
<proteinExistence type="predicted"/>
<evidence type="ECO:0000256" key="3">
    <source>
        <dbReference type="ARBA" id="ARBA00022989"/>
    </source>
</evidence>
<reference evidence="7 8" key="1">
    <citation type="submission" date="2019-06" db="EMBL/GenBank/DDBJ databases">
        <authorList>
            <person name="Srinivasan S."/>
        </authorList>
    </citation>
    <scope>NUCLEOTIDE SEQUENCE [LARGE SCALE GENOMIC DNA]</scope>
    <source>
        <strain evidence="7 8">17J68-5</strain>
    </source>
</reference>
<dbReference type="GO" id="GO:0005506">
    <property type="term" value="F:iron ion binding"/>
    <property type="evidence" value="ECO:0007669"/>
    <property type="project" value="InterPro"/>
</dbReference>
<comment type="subcellular location">
    <subcellularLocation>
        <location evidence="1">Membrane</location>
    </subcellularLocation>
</comment>
<feature type="transmembrane region" description="Helical" evidence="5">
    <location>
        <begin position="93"/>
        <end position="114"/>
    </location>
</feature>
<protein>
    <submittedName>
        <fullName evidence="7">Sterol desaturase family protein</fullName>
    </submittedName>
</protein>
<dbReference type="OrthoDB" id="9770329at2"/>
<sequence>MEDEGEMVLAVVAFALARYALLAGLSYALCYRPGLRSLQRFKIQPKQPSARHIQHELLYSSSTACIFSLLGVVVYWLFTHGYTTLYTDIALQGWAYFGASFLLVLVFHDAYFYWSHRLLHTRWLYRHVHIVHHHSTNPTPWAAYSFHPVEALLEGAVVFPIILILPVHVYVFGCFLVLVLAANIVGHLGYEFLPEGVRRSLLGKHLTSSTHHNLHHQLFNKNYGYYFTHWDIWMKTGQDKRPRKR</sequence>
<organism evidence="7 8">
    <name type="scientific">Hymenobacter jejuensis</name>
    <dbReference type="NCBI Taxonomy" id="2502781"/>
    <lineage>
        <taxon>Bacteria</taxon>
        <taxon>Pseudomonadati</taxon>
        <taxon>Bacteroidota</taxon>
        <taxon>Cytophagia</taxon>
        <taxon>Cytophagales</taxon>
        <taxon>Hymenobacteraceae</taxon>
        <taxon>Hymenobacter</taxon>
    </lineage>
</organism>
<dbReference type="EMBL" id="CP040896">
    <property type="protein sequence ID" value="QDA62040.1"/>
    <property type="molecule type" value="Genomic_DNA"/>
</dbReference>
<keyword evidence="2 5" id="KW-0812">Transmembrane</keyword>
<name>A0A5B8A3X2_9BACT</name>
<gene>
    <name evidence="7" type="ORF">FHG12_18885</name>
</gene>
<feature type="transmembrane region" description="Helical" evidence="5">
    <location>
        <begin position="6"/>
        <end position="30"/>
    </location>
</feature>
<feature type="transmembrane region" description="Helical" evidence="5">
    <location>
        <begin position="169"/>
        <end position="190"/>
    </location>
</feature>